<accession>A0A0G9MXR9</accession>
<dbReference type="Proteomes" id="UP000053464">
    <property type="component" value="Unassembled WGS sequence"/>
</dbReference>
<dbReference type="EMBL" id="LBHB01000001">
    <property type="protein sequence ID" value="KLE35531.1"/>
    <property type="molecule type" value="Genomic_DNA"/>
</dbReference>
<protein>
    <submittedName>
        <fullName evidence="3">SCP-like extracellular</fullName>
    </submittedName>
</protein>
<feature type="signal peptide" evidence="1">
    <location>
        <begin position="1"/>
        <end position="20"/>
    </location>
</feature>
<comment type="caution">
    <text evidence="3">The sequence shown here is derived from an EMBL/GenBank/DDBJ whole genome shotgun (WGS) entry which is preliminary data.</text>
</comment>
<dbReference type="PANTHER" id="PTHR10334">
    <property type="entry name" value="CYSTEINE-RICH SECRETORY PROTEIN-RELATED"/>
    <property type="match status" value="1"/>
</dbReference>
<dbReference type="AlphaFoldDB" id="A0A0G9MXR9"/>
<dbReference type="OrthoDB" id="9794228at2"/>
<keyword evidence="4" id="KW-1185">Reference proteome</keyword>
<evidence type="ECO:0000313" key="4">
    <source>
        <dbReference type="Proteomes" id="UP000053464"/>
    </source>
</evidence>
<dbReference type="InterPro" id="IPR035940">
    <property type="entry name" value="CAP_sf"/>
</dbReference>
<dbReference type="GO" id="GO:0005576">
    <property type="term" value="C:extracellular region"/>
    <property type="evidence" value="ECO:0007669"/>
    <property type="project" value="InterPro"/>
</dbReference>
<dbReference type="SUPFAM" id="SSF55797">
    <property type="entry name" value="PR-1-like"/>
    <property type="match status" value="1"/>
</dbReference>
<feature type="chain" id="PRO_5002580689" evidence="1">
    <location>
        <begin position="21"/>
        <end position="167"/>
    </location>
</feature>
<dbReference type="SMART" id="SM00198">
    <property type="entry name" value="SCP"/>
    <property type="match status" value="1"/>
</dbReference>
<feature type="domain" description="SCP" evidence="2">
    <location>
        <begin position="24"/>
        <end position="163"/>
    </location>
</feature>
<dbReference type="InterPro" id="IPR001283">
    <property type="entry name" value="CRISP-related"/>
</dbReference>
<sequence>MKRLFPLALLALVAALPVTAQTNPFAARLLAAHNAARAEAGTPPLEWNPRLAAEAQAWAEHLAEIGRMEHSDRDTRAGVGENLWMGSAGRFGAEFMVGAFVAERQHYRPGTFPHVSTTGQWSDVGHYTQVVWRETRQLGCAVARGARDDFLVCRYWPAGNVYDREVM</sequence>
<keyword evidence="1" id="KW-0732">Signal</keyword>
<organism evidence="3 4">
    <name type="scientific">Aurantiacibacter luteus</name>
    <dbReference type="NCBI Taxonomy" id="1581420"/>
    <lineage>
        <taxon>Bacteria</taxon>
        <taxon>Pseudomonadati</taxon>
        <taxon>Pseudomonadota</taxon>
        <taxon>Alphaproteobacteria</taxon>
        <taxon>Sphingomonadales</taxon>
        <taxon>Erythrobacteraceae</taxon>
        <taxon>Aurantiacibacter</taxon>
    </lineage>
</organism>
<evidence type="ECO:0000259" key="2">
    <source>
        <dbReference type="SMART" id="SM00198"/>
    </source>
</evidence>
<gene>
    <name evidence="3" type="ORF">AAW00_03650</name>
</gene>
<dbReference type="InterPro" id="IPR002413">
    <property type="entry name" value="V5_allergen-like"/>
</dbReference>
<dbReference type="PROSITE" id="PS01009">
    <property type="entry name" value="CRISP_1"/>
    <property type="match status" value="1"/>
</dbReference>
<dbReference type="PRINTS" id="PR00838">
    <property type="entry name" value="V5ALLERGEN"/>
</dbReference>
<dbReference type="PROSITE" id="PS01010">
    <property type="entry name" value="CRISP_2"/>
    <property type="match status" value="1"/>
</dbReference>
<reference evidence="3 4" key="1">
    <citation type="submission" date="2015-04" db="EMBL/GenBank/DDBJ databases">
        <title>The draft genome sequence of Erythrobacter luteus KA37.</title>
        <authorList>
            <person name="Zhuang L."/>
            <person name="Liu Y."/>
            <person name="Shao Z."/>
        </authorList>
    </citation>
    <scope>NUCLEOTIDE SEQUENCE [LARGE SCALE GENOMIC DNA]</scope>
    <source>
        <strain evidence="3 4">KA37</strain>
    </source>
</reference>
<dbReference type="PATRIC" id="fig|1581420.6.peg.739"/>
<dbReference type="InterPro" id="IPR014044">
    <property type="entry name" value="CAP_dom"/>
</dbReference>
<evidence type="ECO:0000313" key="3">
    <source>
        <dbReference type="EMBL" id="KLE35531.1"/>
    </source>
</evidence>
<dbReference type="InterPro" id="IPR018244">
    <property type="entry name" value="Allrgn_V5/Tpx1_CS"/>
</dbReference>
<dbReference type="STRING" id="1581420.AAW00_03650"/>
<proteinExistence type="predicted"/>
<dbReference type="PRINTS" id="PR00837">
    <property type="entry name" value="V5TPXLIKE"/>
</dbReference>
<dbReference type="Gene3D" id="3.40.33.10">
    <property type="entry name" value="CAP"/>
    <property type="match status" value="1"/>
</dbReference>
<dbReference type="RefSeq" id="WP_047002933.1">
    <property type="nucleotide sequence ID" value="NZ_LBHB01000001.1"/>
</dbReference>
<evidence type="ECO:0000256" key="1">
    <source>
        <dbReference type="SAM" id="SignalP"/>
    </source>
</evidence>
<dbReference type="Pfam" id="PF00188">
    <property type="entry name" value="CAP"/>
    <property type="match status" value="1"/>
</dbReference>
<name>A0A0G9MXR9_9SPHN</name>